<reference evidence="3 4" key="1">
    <citation type="submission" date="2020-08" db="EMBL/GenBank/DDBJ databases">
        <title>Genomic Encyclopedia of Type Strains, Phase IV (KMG-IV): sequencing the most valuable type-strain genomes for metagenomic binning, comparative biology and taxonomic classification.</title>
        <authorList>
            <person name="Goeker M."/>
        </authorList>
    </citation>
    <scope>NUCLEOTIDE SEQUENCE [LARGE SCALE GENOMIC DNA]</scope>
    <source>
        <strain evidence="3 4">DSM 101015</strain>
    </source>
</reference>
<dbReference type="GO" id="GO:0004672">
    <property type="term" value="F:protein kinase activity"/>
    <property type="evidence" value="ECO:0007669"/>
    <property type="project" value="UniProtKB-ARBA"/>
</dbReference>
<dbReference type="Pfam" id="PF01627">
    <property type="entry name" value="Hpt"/>
    <property type="match status" value="1"/>
</dbReference>
<gene>
    <name evidence="3" type="ORF">GGR93_002530</name>
</gene>
<dbReference type="SUPFAM" id="SSF47226">
    <property type="entry name" value="Histidine-containing phosphotransfer domain, HPT domain"/>
    <property type="match status" value="1"/>
</dbReference>
<comment type="caution">
    <text evidence="3">The sequence shown here is derived from an EMBL/GenBank/DDBJ whole genome shotgun (WGS) entry which is preliminary data.</text>
</comment>
<sequence length="120" mass="12988">MKDLNETLPGIERIKLRFLDLLQSRQGAIAQCALTAWEASDPDVVRNQLSEAQGILHQIAGSAGSLGFASLGQIARDCEGDIIQYVSHAHQTPVPVCVEVMESLDRFVSASQDLLQDAAQ</sequence>
<dbReference type="Proteomes" id="UP000565745">
    <property type="component" value="Unassembled WGS sequence"/>
</dbReference>
<feature type="domain" description="HPt" evidence="2">
    <location>
        <begin position="45"/>
        <end position="101"/>
    </location>
</feature>
<dbReference type="EMBL" id="JACIFU010000003">
    <property type="protein sequence ID" value="MBB4174742.1"/>
    <property type="molecule type" value="Genomic_DNA"/>
</dbReference>
<name>A0A7W6Q6E5_9RHOB</name>
<evidence type="ECO:0000259" key="2">
    <source>
        <dbReference type="Pfam" id="PF01627"/>
    </source>
</evidence>
<organism evidence="3 4">
    <name type="scientific">Sulfitobacter noctilucicola</name>
    <dbReference type="NCBI Taxonomy" id="1342301"/>
    <lineage>
        <taxon>Bacteria</taxon>
        <taxon>Pseudomonadati</taxon>
        <taxon>Pseudomonadota</taxon>
        <taxon>Alphaproteobacteria</taxon>
        <taxon>Rhodobacterales</taxon>
        <taxon>Roseobacteraceae</taxon>
        <taxon>Sulfitobacter</taxon>
    </lineage>
</organism>
<evidence type="ECO:0000256" key="1">
    <source>
        <dbReference type="ARBA" id="ARBA00023012"/>
    </source>
</evidence>
<proteinExistence type="predicted"/>
<keyword evidence="1" id="KW-0902">Two-component regulatory system</keyword>
<keyword evidence="4" id="KW-1185">Reference proteome</keyword>
<dbReference type="OrthoDB" id="7889027at2"/>
<accession>A0A7W6Q6E5</accession>
<protein>
    <submittedName>
        <fullName evidence="3">HPt (Histidine-containing phosphotransfer) domain-containing protein</fullName>
    </submittedName>
</protein>
<evidence type="ECO:0000313" key="3">
    <source>
        <dbReference type="EMBL" id="MBB4174742.1"/>
    </source>
</evidence>
<dbReference type="InterPro" id="IPR008207">
    <property type="entry name" value="Sig_transdc_His_kin_Hpt_dom"/>
</dbReference>
<dbReference type="GO" id="GO:0000160">
    <property type="term" value="P:phosphorelay signal transduction system"/>
    <property type="evidence" value="ECO:0007669"/>
    <property type="project" value="UniProtKB-KW"/>
</dbReference>
<dbReference type="AlphaFoldDB" id="A0A7W6Q6E5"/>
<dbReference type="InterPro" id="IPR036641">
    <property type="entry name" value="HPT_dom_sf"/>
</dbReference>
<dbReference type="Gene3D" id="1.20.120.160">
    <property type="entry name" value="HPT domain"/>
    <property type="match status" value="1"/>
</dbReference>
<dbReference type="RefSeq" id="WP_025056144.1">
    <property type="nucleotide sequence ID" value="NZ_JACIFU010000003.1"/>
</dbReference>
<evidence type="ECO:0000313" key="4">
    <source>
        <dbReference type="Proteomes" id="UP000565745"/>
    </source>
</evidence>